<feature type="compositionally biased region" description="Polar residues" evidence="1">
    <location>
        <begin position="47"/>
        <end position="57"/>
    </location>
</feature>
<feature type="region of interest" description="Disordered" evidence="1">
    <location>
        <begin position="1"/>
        <end position="27"/>
    </location>
</feature>
<evidence type="ECO:0000256" key="1">
    <source>
        <dbReference type="SAM" id="MobiDB-lite"/>
    </source>
</evidence>
<evidence type="ECO:0000313" key="2">
    <source>
        <dbReference type="EMBL" id="OWM87127.1"/>
    </source>
</evidence>
<protein>
    <submittedName>
        <fullName evidence="2">Uncharacterized protein</fullName>
    </submittedName>
</protein>
<reference evidence="3" key="1">
    <citation type="journal article" date="2017" name="Plant J.">
        <title>The pomegranate (Punica granatum L.) genome and the genomics of punicalagin biosynthesis.</title>
        <authorList>
            <person name="Qin G."/>
            <person name="Xu C."/>
            <person name="Ming R."/>
            <person name="Tang H."/>
            <person name="Guyot R."/>
            <person name="Kramer E.M."/>
            <person name="Hu Y."/>
            <person name="Yi X."/>
            <person name="Qi Y."/>
            <person name="Xu X."/>
            <person name="Gao Z."/>
            <person name="Pan H."/>
            <person name="Jian J."/>
            <person name="Tian Y."/>
            <person name="Yue Z."/>
            <person name="Xu Y."/>
        </authorList>
    </citation>
    <scope>NUCLEOTIDE SEQUENCE [LARGE SCALE GENOMIC DNA]</scope>
    <source>
        <strain evidence="3">cv. Dabenzi</strain>
    </source>
</reference>
<organism evidence="2 3">
    <name type="scientific">Punica granatum</name>
    <name type="common">Pomegranate</name>
    <dbReference type="NCBI Taxonomy" id="22663"/>
    <lineage>
        <taxon>Eukaryota</taxon>
        <taxon>Viridiplantae</taxon>
        <taxon>Streptophyta</taxon>
        <taxon>Embryophyta</taxon>
        <taxon>Tracheophyta</taxon>
        <taxon>Spermatophyta</taxon>
        <taxon>Magnoliopsida</taxon>
        <taxon>eudicotyledons</taxon>
        <taxon>Gunneridae</taxon>
        <taxon>Pentapetalae</taxon>
        <taxon>rosids</taxon>
        <taxon>malvids</taxon>
        <taxon>Myrtales</taxon>
        <taxon>Lythraceae</taxon>
        <taxon>Punica</taxon>
    </lineage>
</organism>
<dbReference type="EMBL" id="MTKT01000847">
    <property type="protein sequence ID" value="OWM87127.1"/>
    <property type="molecule type" value="Genomic_DNA"/>
</dbReference>
<feature type="region of interest" description="Disordered" evidence="1">
    <location>
        <begin position="47"/>
        <end position="67"/>
    </location>
</feature>
<comment type="caution">
    <text evidence="2">The sequence shown here is derived from an EMBL/GenBank/DDBJ whole genome shotgun (WGS) entry which is preliminary data.</text>
</comment>
<accession>A0A218XQ64</accession>
<sequence length="67" mass="7461">MSKAKDTRKVASVAAGENEVGTLASTTTPSEIGFFGLLRDRSRRSWTVPNVSKPRQIQNDERKLDKK</sequence>
<evidence type="ECO:0000313" key="3">
    <source>
        <dbReference type="Proteomes" id="UP000197138"/>
    </source>
</evidence>
<feature type="compositionally biased region" description="Basic and acidic residues" evidence="1">
    <location>
        <begin position="58"/>
        <end position="67"/>
    </location>
</feature>
<proteinExistence type="predicted"/>
<name>A0A218XQ64_PUNGR</name>
<gene>
    <name evidence="2" type="ORF">CDL15_Pgr002691</name>
</gene>
<dbReference type="Proteomes" id="UP000197138">
    <property type="component" value="Unassembled WGS sequence"/>
</dbReference>
<dbReference type="AlphaFoldDB" id="A0A218XQ64"/>